<evidence type="ECO:0000313" key="1">
    <source>
        <dbReference type="EMBL" id="KAK4213154.1"/>
    </source>
</evidence>
<evidence type="ECO:0000313" key="2">
    <source>
        <dbReference type="Proteomes" id="UP001301769"/>
    </source>
</evidence>
<reference evidence="1" key="2">
    <citation type="submission" date="2023-05" db="EMBL/GenBank/DDBJ databases">
        <authorList>
            <consortium name="Lawrence Berkeley National Laboratory"/>
            <person name="Steindorff A."/>
            <person name="Hensen N."/>
            <person name="Bonometti L."/>
            <person name="Westerberg I."/>
            <person name="Brannstrom I.O."/>
            <person name="Guillou S."/>
            <person name="Cros-Aarteil S."/>
            <person name="Calhoun S."/>
            <person name="Haridas S."/>
            <person name="Kuo A."/>
            <person name="Mondo S."/>
            <person name="Pangilinan J."/>
            <person name="Riley R."/>
            <person name="Labutti K."/>
            <person name="Andreopoulos B."/>
            <person name="Lipzen A."/>
            <person name="Chen C."/>
            <person name="Yanf M."/>
            <person name="Daum C."/>
            <person name="Ng V."/>
            <person name="Clum A."/>
            <person name="Ohm R."/>
            <person name="Martin F."/>
            <person name="Silar P."/>
            <person name="Natvig D."/>
            <person name="Lalanne C."/>
            <person name="Gautier V."/>
            <person name="Ament-Velasquez S.L."/>
            <person name="Kruys A."/>
            <person name="Hutchinson M.I."/>
            <person name="Powell A.J."/>
            <person name="Barry K."/>
            <person name="Miller A.N."/>
            <person name="Grigoriev I.V."/>
            <person name="Debuchy R."/>
            <person name="Gladieux P."/>
            <person name="Thoren M.H."/>
            <person name="Johannesson H."/>
        </authorList>
    </citation>
    <scope>NUCLEOTIDE SEQUENCE</scope>
    <source>
        <strain evidence="1">PSN293</strain>
    </source>
</reference>
<accession>A0AAN6Y5T3</accession>
<reference evidence="1" key="1">
    <citation type="journal article" date="2023" name="Mol. Phylogenet. Evol.">
        <title>Genome-scale phylogeny and comparative genomics of the fungal order Sordariales.</title>
        <authorList>
            <person name="Hensen N."/>
            <person name="Bonometti L."/>
            <person name="Westerberg I."/>
            <person name="Brannstrom I.O."/>
            <person name="Guillou S."/>
            <person name="Cros-Aarteil S."/>
            <person name="Calhoun S."/>
            <person name="Haridas S."/>
            <person name="Kuo A."/>
            <person name="Mondo S."/>
            <person name="Pangilinan J."/>
            <person name="Riley R."/>
            <person name="LaButti K."/>
            <person name="Andreopoulos B."/>
            <person name="Lipzen A."/>
            <person name="Chen C."/>
            <person name="Yan M."/>
            <person name="Daum C."/>
            <person name="Ng V."/>
            <person name="Clum A."/>
            <person name="Steindorff A."/>
            <person name="Ohm R.A."/>
            <person name="Martin F."/>
            <person name="Silar P."/>
            <person name="Natvig D.O."/>
            <person name="Lalanne C."/>
            <person name="Gautier V."/>
            <person name="Ament-Velasquez S.L."/>
            <person name="Kruys A."/>
            <person name="Hutchinson M.I."/>
            <person name="Powell A.J."/>
            <person name="Barry K."/>
            <person name="Miller A.N."/>
            <person name="Grigoriev I.V."/>
            <person name="Debuchy R."/>
            <person name="Gladieux P."/>
            <person name="Hiltunen Thoren M."/>
            <person name="Johannesson H."/>
        </authorList>
    </citation>
    <scope>NUCLEOTIDE SEQUENCE</scope>
    <source>
        <strain evidence="1">PSN293</strain>
    </source>
</reference>
<name>A0AAN6Y5T3_9PEZI</name>
<dbReference type="EMBL" id="MU858114">
    <property type="protein sequence ID" value="KAK4213154.1"/>
    <property type="molecule type" value="Genomic_DNA"/>
</dbReference>
<comment type="caution">
    <text evidence="1">The sequence shown here is derived from an EMBL/GenBank/DDBJ whole genome shotgun (WGS) entry which is preliminary data.</text>
</comment>
<keyword evidence="2" id="KW-1185">Reference proteome</keyword>
<dbReference type="Proteomes" id="UP001301769">
    <property type="component" value="Unassembled WGS sequence"/>
</dbReference>
<sequence length="148" mass="15275">MASPIPIASFGNNSQVAQDIRSKLLPEYDITHICLTLDAAQSELPALFAGALETAPSSGLGSNANLPPTQRKIPQALIFGGGVPEEQVKSITEAVLAKAPSAKPIHITREQIVNAGGSGPNPDIIARVLKAKLDEEVGNGNGGSDDSE</sequence>
<proteinExistence type="predicted"/>
<dbReference type="AlphaFoldDB" id="A0AAN6Y5T3"/>
<organism evidence="1 2">
    <name type="scientific">Rhypophila decipiens</name>
    <dbReference type="NCBI Taxonomy" id="261697"/>
    <lineage>
        <taxon>Eukaryota</taxon>
        <taxon>Fungi</taxon>
        <taxon>Dikarya</taxon>
        <taxon>Ascomycota</taxon>
        <taxon>Pezizomycotina</taxon>
        <taxon>Sordariomycetes</taxon>
        <taxon>Sordariomycetidae</taxon>
        <taxon>Sordariales</taxon>
        <taxon>Naviculisporaceae</taxon>
        <taxon>Rhypophila</taxon>
    </lineage>
</organism>
<gene>
    <name evidence="1" type="ORF">QBC37DRAFT_180784</name>
</gene>
<protein>
    <submittedName>
        <fullName evidence="1">Uncharacterized protein</fullName>
    </submittedName>
</protein>